<keyword evidence="9" id="KW-0999">Mitochondrion inner membrane</keyword>
<evidence type="ECO:0000256" key="17">
    <source>
        <dbReference type="ARBA" id="ARBA00031028"/>
    </source>
</evidence>
<dbReference type="PANTHER" id="PTHR46552">
    <property type="entry name" value="NADH-UBIQUINONE OXIDOREDUCTASE CHAIN 2"/>
    <property type="match status" value="1"/>
</dbReference>
<comment type="catalytic activity">
    <reaction evidence="18">
        <text>a ubiquinone + NADH + 5 H(+)(in) = a ubiquinol + NAD(+) + 4 H(+)(out)</text>
        <dbReference type="Rhea" id="RHEA:29091"/>
        <dbReference type="Rhea" id="RHEA-COMP:9565"/>
        <dbReference type="Rhea" id="RHEA-COMP:9566"/>
        <dbReference type="ChEBI" id="CHEBI:15378"/>
        <dbReference type="ChEBI" id="CHEBI:16389"/>
        <dbReference type="ChEBI" id="CHEBI:17976"/>
        <dbReference type="ChEBI" id="CHEBI:57540"/>
        <dbReference type="ChEBI" id="CHEBI:57945"/>
        <dbReference type="EC" id="7.1.1.2"/>
    </reaction>
</comment>
<dbReference type="GO" id="GO:0005743">
    <property type="term" value="C:mitochondrial inner membrane"/>
    <property type="evidence" value="ECO:0007669"/>
    <property type="project" value="UniProtKB-SubCell"/>
</dbReference>
<keyword evidence="6" id="KW-0813">Transport</keyword>
<evidence type="ECO:0000256" key="6">
    <source>
        <dbReference type="ARBA" id="ARBA00022448"/>
    </source>
</evidence>
<evidence type="ECO:0000256" key="5">
    <source>
        <dbReference type="ARBA" id="ARBA00021008"/>
    </source>
</evidence>
<keyword evidence="11" id="KW-0249">Electron transport</keyword>
<geneLocation type="mitochondrion" evidence="21"/>
<feature type="transmembrane region" description="Helical" evidence="19">
    <location>
        <begin position="7"/>
        <end position="35"/>
    </location>
</feature>
<evidence type="ECO:0000259" key="20">
    <source>
        <dbReference type="Pfam" id="PF00361"/>
    </source>
</evidence>
<evidence type="ECO:0000256" key="11">
    <source>
        <dbReference type="ARBA" id="ARBA00022982"/>
    </source>
</evidence>
<comment type="subcellular location">
    <subcellularLocation>
        <location evidence="2">Mitochondrion inner membrane</location>
        <topology evidence="2">Multi-pass membrane protein</topology>
    </subcellularLocation>
</comment>
<feature type="transmembrane region" description="Helical" evidence="19">
    <location>
        <begin position="73"/>
        <end position="98"/>
    </location>
</feature>
<sequence length="305" mass="36201">MIIILFSLIYICSSTTFWTMWLGLEMFNFFFIPWLMGDSNNYKSFKIFYYFVIQVIGSGLMLIGMVDITSPVFFYSMFISLILKLGSFPFHSWVLLVIEKMDWKKFSFFMTISKMGTVSIMAFFNPTLFFIKFLWGGVLVPFQGLKTMSIRKMLTFSSIAHMTWIMTAISINKTLLIFFLLLYWLVFVFTCLMFESKNSLKDLFHSSNLFWEIFFILCAMGFPPFLGFFPKMLVLKYLCNDSLFLEAFYLGLTSIIPFYFYIKMIIMMFFCFGFKNISNVYTYKNSKKLLYCMILLFISLELFIW</sequence>
<evidence type="ECO:0000256" key="3">
    <source>
        <dbReference type="ARBA" id="ARBA00007012"/>
    </source>
</evidence>
<feature type="transmembrane region" description="Helical" evidence="19">
    <location>
        <begin position="177"/>
        <end position="196"/>
    </location>
</feature>
<evidence type="ECO:0000313" key="21">
    <source>
        <dbReference type="EMBL" id="QPN54231.1"/>
    </source>
</evidence>
<organism evidence="21">
    <name type="scientific">Osborniella crotophagae</name>
    <dbReference type="NCBI Taxonomy" id="1912107"/>
    <lineage>
        <taxon>Eukaryota</taxon>
        <taxon>Metazoa</taxon>
        <taxon>Ecdysozoa</taxon>
        <taxon>Arthropoda</taxon>
        <taxon>Hexapoda</taxon>
        <taxon>Insecta</taxon>
        <taxon>Pterygota</taxon>
        <taxon>Neoptera</taxon>
        <taxon>Paraneoptera</taxon>
        <taxon>Psocodea</taxon>
        <taxon>Troctomorpha</taxon>
        <taxon>Phthiraptera</taxon>
        <taxon>Amblycera</taxon>
        <taxon>Menoponidae</taxon>
        <taxon>Osborniella</taxon>
    </lineage>
</organism>
<feature type="transmembrane region" description="Helical" evidence="19">
    <location>
        <begin position="154"/>
        <end position="171"/>
    </location>
</feature>
<evidence type="ECO:0000256" key="9">
    <source>
        <dbReference type="ARBA" id="ARBA00022792"/>
    </source>
</evidence>
<evidence type="ECO:0000256" key="12">
    <source>
        <dbReference type="ARBA" id="ARBA00022989"/>
    </source>
</evidence>
<dbReference type="AlphaFoldDB" id="A0A7T1HEY8"/>
<evidence type="ECO:0000256" key="7">
    <source>
        <dbReference type="ARBA" id="ARBA00022660"/>
    </source>
</evidence>
<evidence type="ECO:0000256" key="19">
    <source>
        <dbReference type="SAM" id="Phobius"/>
    </source>
</evidence>
<evidence type="ECO:0000256" key="16">
    <source>
        <dbReference type="ARBA" id="ARBA00023136"/>
    </source>
</evidence>
<dbReference type="InterPro" id="IPR001750">
    <property type="entry name" value="ND/Mrp_TM"/>
</dbReference>
<evidence type="ECO:0000256" key="15">
    <source>
        <dbReference type="ARBA" id="ARBA00023128"/>
    </source>
</evidence>
<dbReference type="InterPro" id="IPR050175">
    <property type="entry name" value="Complex_I_Subunit_2"/>
</dbReference>
<evidence type="ECO:0000256" key="2">
    <source>
        <dbReference type="ARBA" id="ARBA00004448"/>
    </source>
</evidence>
<keyword evidence="10" id="KW-1278">Translocase</keyword>
<feature type="transmembrane region" description="Helical" evidence="19">
    <location>
        <begin position="47"/>
        <end position="66"/>
    </location>
</feature>
<proteinExistence type="inferred from homology"/>
<dbReference type="Pfam" id="PF00361">
    <property type="entry name" value="Proton_antipo_M"/>
    <property type="match status" value="1"/>
</dbReference>
<dbReference type="EC" id="7.1.1.2" evidence="4"/>
<feature type="domain" description="NADH:quinone oxidoreductase/Mrp antiporter transmembrane" evidence="20">
    <location>
        <begin position="72"/>
        <end position="249"/>
    </location>
</feature>
<keyword evidence="15 21" id="KW-0496">Mitochondrion</keyword>
<name>A0A7T1HEY8_9NEOP</name>
<dbReference type="EMBL" id="MW199175">
    <property type="protein sequence ID" value="QPN54231.1"/>
    <property type="molecule type" value="Genomic_DNA"/>
</dbReference>
<evidence type="ECO:0000256" key="13">
    <source>
        <dbReference type="ARBA" id="ARBA00023027"/>
    </source>
</evidence>
<evidence type="ECO:0000256" key="14">
    <source>
        <dbReference type="ARBA" id="ARBA00023075"/>
    </source>
</evidence>
<keyword evidence="12 19" id="KW-1133">Transmembrane helix</keyword>
<comment type="similarity">
    <text evidence="3">Belongs to the complex I subunit 2 family.</text>
</comment>
<keyword evidence="14" id="KW-0830">Ubiquinone</keyword>
<dbReference type="GO" id="GO:0006120">
    <property type="term" value="P:mitochondrial electron transport, NADH to ubiquinone"/>
    <property type="evidence" value="ECO:0007669"/>
    <property type="project" value="TreeGrafter"/>
</dbReference>
<dbReference type="GO" id="GO:0008137">
    <property type="term" value="F:NADH dehydrogenase (ubiquinone) activity"/>
    <property type="evidence" value="ECO:0007669"/>
    <property type="project" value="UniProtKB-EC"/>
</dbReference>
<evidence type="ECO:0000256" key="18">
    <source>
        <dbReference type="ARBA" id="ARBA00049551"/>
    </source>
</evidence>
<keyword evidence="16 19" id="KW-0472">Membrane</keyword>
<feature type="transmembrane region" description="Helical" evidence="19">
    <location>
        <begin position="286"/>
        <end position="304"/>
    </location>
</feature>
<gene>
    <name evidence="21" type="primary">nad2</name>
</gene>
<feature type="transmembrane region" description="Helical" evidence="19">
    <location>
        <begin position="208"/>
        <end position="229"/>
    </location>
</feature>
<keyword evidence="13" id="KW-0520">NAD</keyword>
<keyword evidence="7" id="KW-0679">Respiratory chain</keyword>
<evidence type="ECO:0000256" key="4">
    <source>
        <dbReference type="ARBA" id="ARBA00012944"/>
    </source>
</evidence>
<evidence type="ECO:0000256" key="1">
    <source>
        <dbReference type="ARBA" id="ARBA00003257"/>
    </source>
</evidence>
<feature type="transmembrane region" description="Helical" evidence="19">
    <location>
        <begin position="118"/>
        <end position="142"/>
    </location>
</feature>
<feature type="transmembrane region" description="Helical" evidence="19">
    <location>
        <begin position="249"/>
        <end position="274"/>
    </location>
</feature>
<comment type="function">
    <text evidence="1">Core subunit of the mitochondrial membrane respiratory chain NADH dehydrogenase (Complex I) that is believed to belong to the minimal assembly required for catalysis. Complex I functions in the transfer of electrons from NADH to the respiratory chain. The immediate electron acceptor for the enzyme is believed to be ubiquinone.</text>
</comment>
<accession>A0A7T1HEY8</accession>
<evidence type="ECO:0000256" key="8">
    <source>
        <dbReference type="ARBA" id="ARBA00022692"/>
    </source>
</evidence>
<protein>
    <recommendedName>
        <fullName evidence="5">NADH-ubiquinone oxidoreductase chain 2</fullName>
        <ecNumber evidence="4">7.1.1.2</ecNumber>
    </recommendedName>
    <alternativeName>
        <fullName evidence="17">NADH dehydrogenase subunit 2</fullName>
    </alternativeName>
</protein>
<dbReference type="PANTHER" id="PTHR46552:SF1">
    <property type="entry name" value="NADH-UBIQUINONE OXIDOREDUCTASE CHAIN 2"/>
    <property type="match status" value="1"/>
</dbReference>
<evidence type="ECO:0000256" key="10">
    <source>
        <dbReference type="ARBA" id="ARBA00022967"/>
    </source>
</evidence>
<keyword evidence="8 19" id="KW-0812">Transmembrane</keyword>
<reference evidence="21" key="1">
    <citation type="journal article" date="2020" name="Gene">
        <title>Structure, gene order, and nucleotide composition of mitochondrial genomes in parasitic lice from Amblycera.</title>
        <authorList>
            <person name="Sweet A.D."/>
            <person name="Johnson K.P."/>
            <person name="Cao Y."/>
            <person name="de Moya R.S."/>
            <person name="Skinner R.K."/>
            <person name="Tan M."/>
            <person name="Virrueta-Herrera S."/>
            <person name="Cameron S.L."/>
        </authorList>
    </citation>
    <scope>NUCLEOTIDE SEQUENCE</scope>
    <source>
        <strain evidence="21">Oscro</strain>
    </source>
</reference>